<keyword evidence="3" id="KW-1185">Reference proteome</keyword>
<reference evidence="2 3" key="1">
    <citation type="journal article" date="2019" name="Appl. Microbiol. Biotechnol.">
        <title>Uncovering carbohydrate metabolism through a genotype-phenotype association study of 56 lactic acid bacteria genomes.</title>
        <authorList>
            <person name="Buron-Moles G."/>
            <person name="Chailyan A."/>
            <person name="Dolejs I."/>
            <person name="Forster J."/>
            <person name="Miks M.H."/>
        </authorList>
    </citation>
    <scope>NUCLEOTIDE SEQUENCE [LARGE SCALE GENOMIC DNA]</scope>
    <source>
        <strain evidence="2 3">ATCC 700006</strain>
    </source>
</reference>
<dbReference type="InterPro" id="IPR053154">
    <property type="entry name" value="c-di-AMP_regulator"/>
</dbReference>
<evidence type="ECO:0000256" key="1">
    <source>
        <dbReference type="SAM" id="Phobius"/>
    </source>
</evidence>
<comment type="caution">
    <text evidence="2">The sequence shown here is derived from an EMBL/GenBank/DDBJ whole genome shotgun (WGS) entry which is preliminary data.</text>
</comment>
<organism evidence="2 3">
    <name type="scientific">Leuconostoc fallax</name>
    <dbReference type="NCBI Taxonomy" id="1251"/>
    <lineage>
        <taxon>Bacteria</taxon>
        <taxon>Bacillati</taxon>
        <taxon>Bacillota</taxon>
        <taxon>Bacilli</taxon>
        <taxon>Lactobacillales</taxon>
        <taxon>Lactobacillaceae</taxon>
        <taxon>Leuconostoc</taxon>
    </lineage>
</organism>
<dbReference type="Gene3D" id="2.170.120.30">
    <property type="match status" value="1"/>
</dbReference>
<keyword evidence="1" id="KW-0812">Transmembrane</keyword>
<name>A0A4R5N7H8_9LACO</name>
<evidence type="ECO:0008006" key="4">
    <source>
        <dbReference type="Google" id="ProtNLM"/>
    </source>
</evidence>
<dbReference type="STRING" id="907931.GCA_000165675_00139"/>
<accession>A0A4R5N7H8</accession>
<keyword evidence="1" id="KW-1133">Transmembrane helix</keyword>
<evidence type="ECO:0000313" key="2">
    <source>
        <dbReference type="EMBL" id="TDG67719.1"/>
    </source>
</evidence>
<dbReference type="AlphaFoldDB" id="A0A4R5N7H8"/>
<protein>
    <recommendedName>
        <fullName evidence="4">YbbR-like protein</fullName>
    </recommendedName>
</protein>
<dbReference type="PANTHER" id="PTHR37804:SF1">
    <property type="entry name" value="CDAA REGULATORY PROTEIN CDAR"/>
    <property type="match status" value="1"/>
</dbReference>
<dbReference type="EMBL" id="PUFI01000015">
    <property type="protein sequence ID" value="TDG67719.1"/>
    <property type="molecule type" value="Genomic_DNA"/>
</dbReference>
<dbReference type="PANTHER" id="PTHR37804">
    <property type="entry name" value="CDAA REGULATORY PROTEIN CDAR"/>
    <property type="match status" value="1"/>
</dbReference>
<gene>
    <name evidence="2" type="ORF">C5L23_001518</name>
</gene>
<dbReference type="RefSeq" id="WP_010008612.1">
    <property type="nucleotide sequence ID" value="NZ_JAGYGP010000001.1"/>
</dbReference>
<feature type="transmembrane region" description="Helical" evidence="1">
    <location>
        <begin position="9"/>
        <end position="28"/>
    </location>
</feature>
<dbReference type="InterPro" id="IPR012505">
    <property type="entry name" value="YbbR"/>
</dbReference>
<dbReference type="Pfam" id="PF07949">
    <property type="entry name" value="YbbR"/>
    <property type="match status" value="3"/>
</dbReference>
<dbReference type="Proteomes" id="UP000295681">
    <property type="component" value="Unassembled WGS sequence"/>
</dbReference>
<dbReference type="Gene3D" id="2.170.120.40">
    <property type="entry name" value="YbbR-like domain"/>
    <property type="match status" value="2"/>
</dbReference>
<proteinExistence type="predicted"/>
<sequence>MKKFSQSRLLSLVISFVITMLLSTYIMSTRSNTNGIANGGNNFSNIIPEQRATLKVNLLLQYDTDRYVVTGAPKTVNVKIQGSGALVAAARSRNSIQASADLQNLGVGQHKVVVAIRGVNSDLRSTVEPQMITVNVVKKETKKVPVRVTYNSSQIAQGYLVDSIDTTPESVTVSGPETNVDAVQSVVGQVTLSKNMKGPMSQSVQLQALDKDGNAVEVNMSQPSVAAKLNISPEDSKKLSLRANIQNGEASDYNITFSPSNVTAYGASDILDSLDNLKISIDVKNMTQKTTQNVTLPTQDGISRYSDQNVKVTITPKNTTD</sequence>
<evidence type="ECO:0000313" key="3">
    <source>
        <dbReference type="Proteomes" id="UP000295681"/>
    </source>
</evidence>
<keyword evidence="1" id="KW-0472">Membrane</keyword>